<dbReference type="GO" id="GO:0160138">
    <property type="term" value="F:23S rRNA pseudouridine(2604) synthase activity"/>
    <property type="evidence" value="ECO:0007669"/>
    <property type="project" value="UniProtKB-EC"/>
</dbReference>
<gene>
    <name evidence="9" type="ORF">CLV55_10988</name>
</gene>
<accession>A0A328YJR0</accession>
<dbReference type="SUPFAM" id="SSF55174">
    <property type="entry name" value="Alpha-L RNA-binding motif"/>
    <property type="match status" value="1"/>
</dbReference>
<name>A0A328YJR0_9FLAO</name>
<dbReference type="Proteomes" id="UP000248840">
    <property type="component" value="Unassembled WGS sequence"/>
</dbReference>
<dbReference type="SUPFAM" id="SSF55120">
    <property type="entry name" value="Pseudouridine synthase"/>
    <property type="match status" value="1"/>
</dbReference>
<dbReference type="PANTHER" id="PTHR47683">
    <property type="entry name" value="PSEUDOURIDINE SYNTHASE FAMILY PROTEIN-RELATED"/>
    <property type="match status" value="1"/>
</dbReference>
<dbReference type="GO" id="GO:0003723">
    <property type="term" value="F:RNA binding"/>
    <property type="evidence" value="ECO:0007669"/>
    <property type="project" value="UniProtKB-KW"/>
</dbReference>
<evidence type="ECO:0000259" key="8">
    <source>
        <dbReference type="SMART" id="SM00363"/>
    </source>
</evidence>
<dbReference type="InterPro" id="IPR020094">
    <property type="entry name" value="TruA/RsuA/RluB/E/F_N"/>
</dbReference>
<keyword evidence="10" id="KW-1185">Reference proteome</keyword>
<comment type="catalytic activity">
    <reaction evidence="3">
        <text>uridine(35) in tRNA(Tyr) = pseudouridine(35) in tRNA(Tyr)</text>
        <dbReference type="Rhea" id="RHEA:60556"/>
        <dbReference type="Rhea" id="RHEA-COMP:15607"/>
        <dbReference type="Rhea" id="RHEA-COMP:15608"/>
        <dbReference type="ChEBI" id="CHEBI:65314"/>
        <dbReference type="ChEBI" id="CHEBI:65315"/>
    </reaction>
</comment>
<feature type="domain" description="RNA-binding S4" evidence="8">
    <location>
        <begin position="6"/>
        <end position="63"/>
    </location>
</feature>
<evidence type="ECO:0000256" key="5">
    <source>
        <dbReference type="PROSITE-ProRule" id="PRU00182"/>
    </source>
</evidence>
<evidence type="ECO:0000256" key="1">
    <source>
        <dbReference type="ARBA" id="ARBA00008348"/>
    </source>
</evidence>
<dbReference type="InterPro" id="IPR042092">
    <property type="entry name" value="PsdUridine_s_RsuA/RluB/E/F_cat"/>
</dbReference>
<dbReference type="NCBIfam" id="NF007784">
    <property type="entry name" value="PRK10475.1"/>
    <property type="match status" value="1"/>
</dbReference>
<dbReference type="InterPro" id="IPR020103">
    <property type="entry name" value="PsdUridine_synth_cat_dom_sf"/>
</dbReference>
<dbReference type="CDD" id="cd00165">
    <property type="entry name" value="S4"/>
    <property type="match status" value="1"/>
</dbReference>
<dbReference type="CDD" id="cd02554">
    <property type="entry name" value="PseudoU_synth_RluF"/>
    <property type="match status" value="1"/>
</dbReference>
<dbReference type="Gene3D" id="3.30.70.580">
    <property type="entry name" value="Pseudouridine synthase I, catalytic domain, N-terminal subdomain"/>
    <property type="match status" value="1"/>
</dbReference>
<dbReference type="Pfam" id="PF01479">
    <property type="entry name" value="S4"/>
    <property type="match status" value="1"/>
</dbReference>
<comment type="similarity">
    <text evidence="1 6">Belongs to the pseudouridine synthase RsuA family.</text>
</comment>
<dbReference type="Pfam" id="PF00849">
    <property type="entry name" value="PseudoU_synth_2"/>
    <property type="match status" value="1"/>
</dbReference>
<dbReference type="InterPro" id="IPR006145">
    <property type="entry name" value="PsdUridine_synth_RsuA/RluA"/>
</dbReference>
<evidence type="ECO:0000256" key="3">
    <source>
        <dbReference type="ARBA" id="ARBA00036390"/>
    </source>
</evidence>
<dbReference type="InterPro" id="IPR018496">
    <property type="entry name" value="PsdUridine_synth_RsuA/RluB_CS"/>
</dbReference>
<dbReference type="InterPro" id="IPR000748">
    <property type="entry name" value="PsdUridine_synth_RsuA/RluB/E/F"/>
</dbReference>
<evidence type="ECO:0000313" key="9">
    <source>
        <dbReference type="EMBL" id="RAR70837.1"/>
    </source>
</evidence>
<reference evidence="9 10" key="1">
    <citation type="submission" date="2018-06" db="EMBL/GenBank/DDBJ databases">
        <title>Genomic Encyclopedia of Archaeal and Bacterial Type Strains, Phase II (KMG-II): from individual species to whole genera.</title>
        <authorList>
            <person name="Goeker M."/>
        </authorList>
    </citation>
    <scope>NUCLEOTIDE SEQUENCE [LARGE SCALE GENOMIC DNA]</scope>
    <source>
        <strain evidence="9 10">DSM 25663</strain>
    </source>
</reference>
<keyword evidence="2 6" id="KW-0413">Isomerase</keyword>
<protein>
    <recommendedName>
        <fullName evidence="6">Pseudouridine synthase</fullName>
        <ecNumber evidence="6">5.4.99.-</ecNumber>
    </recommendedName>
</protein>
<dbReference type="EC" id="5.4.99.-" evidence="6"/>
<keyword evidence="5" id="KW-0694">RNA-binding</keyword>
<dbReference type="PANTHER" id="PTHR47683:SF2">
    <property type="entry name" value="RNA-BINDING S4 DOMAIN-CONTAINING PROTEIN"/>
    <property type="match status" value="1"/>
</dbReference>
<proteinExistence type="inferred from homology"/>
<evidence type="ECO:0000256" key="6">
    <source>
        <dbReference type="RuleBase" id="RU003887"/>
    </source>
</evidence>
<dbReference type="InterPro" id="IPR050343">
    <property type="entry name" value="RsuA_PseudoU_synthase"/>
</dbReference>
<dbReference type="FunFam" id="3.30.70.1560:FF:000002">
    <property type="entry name" value="Pseudouridine synthase"/>
    <property type="match status" value="1"/>
</dbReference>
<evidence type="ECO:0000313" key="10">
    <source>
        <dbReference type="Proteomes" id="UP000248840"/>
    </source>
</evidence>
<evidence type="ECO:0000256" key="2">
    <source>
        <dbReference type="ARBA" id="ARBA00023235"/>
    </source>
</evidence>
<comment type="caution">
    <text evidence="9">The sequence shown here is derived from an EMBL/GenBank/DDBJ whole genome shotgun (WGS) entry which is preliminary data.</text>
</comment>
<dbReference type="GO" id="GO:0000455">
    <property type="term" value="P:enzyme-directed rRNA pseudouridine synthesis"/>
    <property type="evidence" value="ECO:0007669"/>
    <property type="project" value="UniProtKB-ARBA"/>
</dbReference>
<feature type="region of interest" description="Disordered" evidence="7">
    <location>
        <begin position="236"/>
        <end position="261"/>
    </location>
</feature>
<dbReference type="SMART" id="SM00363">
    <property type="entry name" value="S4"/>
    <property type="match status" value="1"/>
</dbReference>
<dbReference type="InterPro" id="IPR002942">
    <property type="entry name" value="S4_RNA-bd"/>
</dbReference>
<dbReference type="PROSITE" id="PS50889">
    <property type="entry name" value="S4"/>
    <property type="match status" value="1"/>
</dbReference>
<dbReference type="PROSITE" id="PS01149">
    <property type="entry name" value="PSI_RSU"/>
    <property type="match status" value="1"/>
</dbReference>
<dbReference type="OrthoDB" id="9807213at2"/>
<dbReference type="InterPro" id="IPR036986">
    <property type="entry name" value="S4_RNA-bd_sf"/>
</dbReference>
<evidence type="ECO:0000256" key="4">
    <source>
        <dbReference type="ARBA" id="ARBA00036535"/>
    </source>
</evidence>
<dbReference type="Gene3D" id="3.10.290.10">
    <property type="entry name" value="RNA-binding S4 domain"/>
    <property type="match status" value="1"/>
</dbReference>
<dbReference type="EMBL" id="QLSZ01000009">
    <property type="protein sequence ID" value="RAR70837.1"/>
    <property type="molecule type" value="Genomic_DNA"/>
</dbReference>
<dbReference type="NCBIfam" id="TIGR00093">
    <property type="entry name" value="pseudouridine synthase"/>
    <property type="match status" value="1"/>
</dbReference>
<sequence length="261" mass="30287">MEEQLIRINKFLSESGFCSRREADKLIEQGRVTINGNIPEMGTKVGPNDVVRVNGKLIRENTQKRIYLAFNKPVGVECTTNLEVKENIVDYINYHERIFPIGRLDKASEGLIFMTNDGDIVNKILRARNNHEKEYLVTVNRPITDRFIERMANGIPILDTITKKCTVEQISKFVFRIILTQGLNRQIRRMCEFLGYDVVALKRTRIINISLDIPLGRYRELTDVEIEQLHQLIEPSSKTEEASFPKPITKNPPRKDFRKRT</sequence>
<comment type="catalytic activity">
    <reaction evidence="4">
        <text>uridine(2604) in 23S rRNA = pseudouridine(2604) in 23S rRNA</text>
        <dbReference type="Rhea" id="RHEA:38875"/>
        <dbReference type="Rhea" id="RHEA-COMP:10093"/>
        <dbReference type="Rhea" id="RHEA-COMP:10094"/>
        <dbReference type="ChEBI" id="CHEBI:65314"/>
        <dbReference type="ChEBI" id="CHEBI:65315"/>
        <dbReference type="EC" id="5.4.99.21"/>
    </reaction>
</comment>
<organism evidence="9 10">
    <name type="scientific">Flavobacterium aciduliphilum</name>
    <dbReference type="NCBI Taxonomy" id="1101402"/>
    <lineage>
        <taxon>Bacteria</taxon>
        <taxon>Pseudomonadati</taxon>
        <taxon>Bacteroidota</taxon>
        <taxon>Flavobacteriia</taxon>
        <taxon>Flavobacteriales</taxon>
        <taxon>Flavobacteriaceae</taxon>
        <taxon>Flavobacterium</taxon>
    </lineage>
</organism>
<dbReference type="RefSeq" id="WP_112113679.1">
    <property type="nucleotide sequence ID" value="NZ_QLSZ01000009.1"/>
</dbReference>
<evidence type="ECO:0000256" key="7">
    <source>
        <dbReference type="SAM" id="MobiDB-lite"/>
    </source>
</evidence>
<dbReference type="Gene3D" id="3.30.70.1560">
    <property type="entry name" value="Alpha-L RNA-binding motif"/>
    <property type="match status" value="1"/>
</dbReference>
<dbReference type="FunFam" id="3.10.290.10:FF:000003">
    <property type="entry name" value="Pseudouridine synthase"/>
    <property type="match status" value="1"/>
</dbReference>
<dbReference type="AlphaFoldDB" id="A0A328YJR0"/>